<protein>
    <recommendedName>
        <fullName evidence="3">Conserved oligomeric Golgi complex subunit 2</fullName>
    </recommendedName>
    <alternativeName>
        <fullName evidence="8">Component of oligomeric Golgi complex 2</fullName>
    </alternativeName>
</protein>
<comment type="similarity">
    <text evidence="2">Belongs to the COG2 family.</text>
</comment>
<feature type="domain" description="COG complex component COG2 C-terminal" evidence="12">
    <location>
        <begin position="478"/>
        <end position="803"/>
    </location>
</feature>
<evidence type="ECO:0000256" key="8">
    <source>
        <dbReference type="ARBA" id="ARBA00031344"/>
    </source>
</evidence>
<feature type="coiled-coil region" evidence="9">
    <location>
        <begin position="144"/>
        <end position="181"/>
    </location>
</feature>
<dbReference type="EMBL" id="HBEV01013585">
    <property type="protein sequence ID" value="CAD8593171.1"/>
    <property type="molecule type" value="Transcribed_RNA"/>
</dbReference>
<organism evidence="13">
    <name type="scientific">Micromonas pusilla</name>
    <name type="common">Picoplanktonic green alga</name>
    <name type="synonym">Chromulina pusilla</name>
    <dbReference type="NCBI Taxonomy" id="38833"/>
    <lineage>
        <taxon>Eukaryota</taxon>
        <taxon>Viridiplantae</taxon>
        <taxon>Chlorophyta</taxon>
        <taxon>Mamiellophyceae</taxon>
        <taxon>Mamiellales</taxon>
        <taxon>Mamiellaceae</taxon>
        <taxon>Micromonas</taxon>
    </lineage>
</organism>
<evidence type="ECO:0000256" key="10">
    <source>
        <dbReference type="SAM" id="MobiDB-lite"/>
    </source>
</evidence>
<evidence type="ECO:0000256" key="7">
    <source>
        <dbReference type="ARBA" id="ARBA00023136"/>
    </source>
</evidence>
<keyword evidence="9" id="KW-0175">Coiled coil</keyword>
<dbReference type="InterPro" id="IPR024602">
    <property type="entry name" value="COG_su2_N"/>
</dbReference>
<evidence type="ECO:0000313" key="13">
    <source>
        <dbReference type="EMBL" id="CAD8593171.1"/>
    </source>
</evidence>
<reference evidence="13" key="1">
    <citation type="submission" date="2021-01" db="EMBL/GenBank/DDBJ databases">
        <authorList>
            <person name="Corre E."/>
            <person name="Pelletier E."/>
            <person name="Niang G."/>
            <person name="Scheremetjew M."/>
            <person name="Finn R."/>
            <person name="Kale V."/>
            <person name="Holt S."/>
            <person name="Cochrane G."/>
            <person name="Meng A."/>
            <person name="Brown T."/>
            <person name="Cohen L."/>
        </authorList>
    </citation>
    <scope>NUCLEOTIDE SEQUENCE</scope>
    <source>
        <strain evidence="13">CCMP494</strain>
    </source>
</reference>
<feature type="region of interest" description="Disordered" evidence="10">
    <location>
        <begin position="1"/>
        <end position="32"/>
    </location>
</feature>
<evidence type="ECO:0000256" key="2">
    <source>
        <dbReference type="ARBA" id="ARBA00007603"/>
    </source>
</evidence>
<comment type="subcellular location">
    <subcellularLocation>
        <location evidence="1">Golgi apparatus membrane</location>
        <topology evidence="1">Peripheral membrane protein</topology>
    </subcellularLocation>
</comment>
<evidence type="ECO:0000259" key="12">
    <source>
        <dbReference type="Pfam" id="PF12022"/>
    </source>
</evidence>
<dbReference type="GO" id="GO:0017119">
    <property type="term" value="C:Golgi transport complex"/>
    <property type="evidence" value="ECO:0007669"/>
    <property type="project" value="TreeGrafter"/>
</dbReference>
<keyword evidence="7" id="KW-0472">Membrane</keyword>
<gene>
    <name evidence="13" type="ORF">MSP1404_LOCUS10575</name>
</gene>
<evidence type="ECO:0000256" key="3">
    <source>
        <dbReference type="ARBA" id="ARBA00020977"/>
    </source>
</evidence>
<dbReference type="Pfam" id="PF12022">
    <property type="entry name" value="COG2_C"/>
    <property type="match status" value="1"/>
</dbReference>
<dbReference type="GO" id="GO:0006891">
    <property type="term" value="P:intra-Golgi vesicle-mediated transport"/>
    <property type="evidence" value="ECO:0007669"/>
    <property type="project" value="TreeGrafter"/>
</dbReference>
<keyword evidence="4" id="KW-0813">Transport</keyword>
<sequence length="844" mass="91133">MVTVDRDPEAAYAPPGEDEEDPDGVDVMEGLSENPTIEELIEHLQIDTSVPDYDQEAHVFPDWFDQTPFKSKDFNVDEWVETMHSRGHTMEELQVQLDAYGKVVEGKLVEITARDFDKFIALSDELPDIEGVMKDWDTPLDKLIAQITAQRDGMQKELDEMEGALKEKKRLADERATLELMLETHNVVAKVERLLHEVGAGPAGKEPAADPETAVDDSLGVADVLDDDDDDSDDDVPEGFVAEEDEDGLDALKPVFATDQASSAHVVDDRAQVLERVASEMGRLRFLQAKGKKLPFVQSLGPRIDACEASLGAAAAKALEEALSAPAPRDRSRIEHCLRAHVAMDRARDAEEAIGRVLVEPAVRRVVDAATAATSFPELLHACVAAAIASCELEVEASGDKEFGMDAKMCVLANSVLAKVDEAVHAARPGEYGPGEPDRFIRNQKAAMAAIRGLEERTSSLANVTAFRESEAFAAYHKRWNLAAYFNVRMGEIAGEMTSFLDDFSLVRAVEGQTGGFAMAATAATWKALERSWSDDVVCVHAADKFLRFAAQIVARYGSWVKMGADAVGTDPPAPVEQPAAPNDPDGQPRRVVPEHSWGCAATAEDLAAIRGDCEALAAKVLDSFVPGMCGTLRIAFGEPAADAAKECMEEGVKELARGPAADINGALMRIIGDRCVETLKQMKGITATFRMTNKPLPTRHSHFVPGAVAPLKLFVEQTARKKVLSAESATQVAIAVGEYVAGKYAEMASELVAGVKKTEASLNRLKDRRAAKEGGSAAGGGDDGEKGPSDTDKICKQLLLDVVEFGTQLTKLGTDPARSEKFKELWALVAPEGEKQVPVFLTA</sequence>
<dbReference type="GO" id="GO:0015031">
    <property type="term" value="P:protein transport"/>
    <property type="evidence" value="ECO:0007669"/>
    <property type="project" value="UniProtKB-KW"/>
</dbReference>
<dbReference type="InterPro" id="IPR009316">
    <property type="entry name" value="COG2"/>
</dbReference>
<keyword evidence="5" id="KW-0653">Protein transport</keyword>
<accession>A0A7S0PSA0</accession>
<dbReference type="GO" id="GO:0000139">
    <property type="term" value="C:Golgi membrane"/>
    <property type="evidence" value="ECO:0007669"/>
    <property type="project" value="UniProtKB-SubCell"/>
</dbReference>
<evidence type="ECO:0000256" key="5">
    <source>
        <dbReference type="ARBA" id="ARBA00022927"/>
    </source>
</evidence>
<feature type="region of interest" description="Disordered" evidence="10">
    <location>
        <begin position="569"/>
        <end position="592"/>
    </location>
</feature>
<keyword evidence="6" id="KW-0333">Golgi apparatus</keyword>
<evidence type="ECO:0000256" key="9">
    <source>
        <dbReference type="SAM" id="Coils"/>
    </source>
</evidence>
<proteinExistence type="inferred from homology"/>
<evidence type="ECO:0000256" key="4">
    <source>
        <dbReference type="ARBA" id="ARBA00022448"/>
    </source>
</evidence>
<name>A0A7S0PSA0_MICPS</name>
<dbReference type="GO" id="GO:0007030">
    <property type="term" value="P:Golgi organization"/>
    <property type="evidence" value="ECO:0007669"/>
    <property type="project" value="InterPro"/>
</dbReference>
<feature type="domain" description="Conserved oligomeric Golgi complex subunit 2 N-terminal" evidence="11">
    <location>
        <begin position="63"/>
        <end position="130"/>
    </location>
</feature>
<evidence type="ECO:0000259" key="11">
    <source>
        <dbReference type="Pfam" id="PF06148"/>
    </source>
</evidence>
<feature type="compositionally biased region" description="Acidic residues" evidence="10">
    <location>
        <begin position="16"/>
        <end position="26"/>
    </location>
</feature>
<dbReference type="Pfam" id="PF06148">
    <property type="entry name" value="COG2_N"/>
    <property type="match status" value="1"/>
</dbReference>
<dbReference type="PANTHER" id="PTHR12961:SF0">
    <property type="entry name" value="CONSERVED OLIGOMERIC GOLGI COMPLEX SUBUNIT 2"/>
    <property type="match status" value="1"/>
</dbReference>
<evidence type="ECO:0000256" key="6">
    <source>
        <dbReference type="ARBA" id="ARBA00023034"/>
    </source>
</evidence>
<dbReference type="AlphaFoldDB" id="A0A7S0PSA0"/>
<feature type="region of interest" description="Disordered" evidence="10">
    <location>
        <begin position="767"/>
        <end position="791"/>
    </location>
</feature>
<dbReference type="InterPro" id="IPR024603">
    <property type="entry name" value="COG_complex_COG2_C"/>
</dbReference>
<dbReference type="PANTHER" id="PTHR12961">
    <property type="entry name" value="CONSERVED OLIGOMERIC GOLGI COMPLEX COMPONENT 2"/>
    <property type="match status" value="1"/>
</dbReference>
<evidence type="ECO:0000256" key="1">
    <source>
        <dbReference type="ARBA" id="ARBA00004395"/>
    </source>
</evidence>